<reference evidence="9 10" key="1">
    <citation type="submission" date="2018-04" db="EMBL/GenBank/DDBJ databases">
        <authorList>
            <person name="Huttner S."/>
            <person name="Dainat J."/>
        </authorList>
    </citation>
    <scope>NUCLEOTIDE SEQUENCE [LARGE SCALE GENOMIC DNA]</scope>
</reference>
<dbReference type="SUPFAM" id="SSF53756">
    <property type="entry name" value="UDP-Glycosyltransferase/glycogen phosphorylase"/>
    <property type="match status" value="1"/>
</dbReference>
<keyword evidence="7" id="KW-0328">Glycosyltransferase</keyword>
<comment type="similarity">
    <text evidence="7">Belongs to the glycosyltransferase 28 family.</text>
</comment>
<dbReference type="PANTHER" id="PTHR47043">
    <property type="entry name" value="UDP-N-ACETYLGLUCOSAMINE TRANSFERASE SUBUNIT ALG13"/>
    <property type="match status" value="1"/>
</dbReference>
<evidence type="ECO:0000313" key="10">
    <source>
        <dbReference type="Proteomes" id="UP000289323"/>
    </source>
</evidence>
<gene>
    <name evidence="7" type="primary">ALG13</name>
    <name evidence="9" type="ORF">TT172_LOCUS9015</name>
</gene>
<keyword evidence="7" id="KW-0256">Endoplasmic reticulum</keyword>
<dbReference type="GO" id="GO:0004577">
    <property type="term" value="F:N-acetylglucosaminyldiphosphodolichol N-acetylglucosaminyltransferase activity"/>
    <property type="evidence" value="ECO:0007669"/>
    <property type="project" value="UniProtKB-EC"/>
</dbReference>
<keyword evidence="7" id="KW-0808">Transferase</keyword>
<feature type="domain" description="Glycosyl transferase family 28 C-terminal" evidence="8">
    <location>
        <begin position="61"/>
        <end position="212"/>
    </location>
</feature>
<name>A0A446BVM4_9PEZI</name>
<proteinExistence type="inferred from homology"/>
<sequence>MEPFPDFFAGPGPAVAPLGDRVAMVNDVNGVNGSGGGGPGRGSMIVLAAPPPQPMLAGRRCFVTVGATASFRALLDEVSTPEFLRCLADHGFTVLEAQCGPDLAAFQDRVASLTELGRHGVEIRCFDYTGDLVSHIEACRGEANVRRAGCVISHGGTGTVGEVLSVGAALIVVANPTLMDNHQLELAETLEEENRAVQGHLGNLTAAIERIAERIRQGTLDALPPYSPPPFPVPAADRVTLFDWIVLTCYPDELEAQERLGNLAVAPAVAAANNNNNINDLDNISFLRLD</sequence>
<dbReference type="GO" id="GO:0043541">
    <property type="term" value="C:UDP-N-acetylglucosamine transferase complex"/>
    <property type="evidence" value="ECO:0007669"/>
    <property type="project" value="TreeGrafter"/>
</dbReference>
<comment type="subunit">
    <text evidence="1 7">Heterodimer with ALG14 to form a functional enzyme.</text>
</comment>
<organism evidence="9 10">
    <name type="scientific">Thermothielavioides terrestris</name>
    <dbReference type="NCBI Taxonomy" id="2587410"/>
    <lineage>
        <taxon>Eukaryota</taxon>
        <taxon>Fungi</taxon>
        <taxon>Dikarya</taxon>
        <taxon>Ascomycota</taxon>
        <taxon>Pezizomycotina</taxon>
        <taxon>Sordariomycetes</taxon>
        <taxon>Sordariomycetidae</taxon>
        <taxon>Sordariales</taxon>
        <taxon>Chaetomiaceae</taxon>
        <taxon>Thermothielavioides</taxon>
    </lineage>
</organism>
<evidence type="ECO:0000259" key="8">
    <source>
        <dbReference type="Pfam" id="PF04101"/>
    </source>
</evidence>
<evidence type="ECO:0000256" key="2">
    <source>
        <dbReference type="ARBA" id="ARBA00012614"/>
    </source>
</evidence>
<comment type="catalytic activity">
    <reaction evidence="6">
        <text>an N-acetyl-alpha-D-glucosaminyl-diphospho-di-trans,poly-cis-dolichol + UDP-N-acetyl-alpha-D-glucosamine = an N,N'-diacetylchitobiosyl-diphospho-di-trans,poly-cis-dolichol + UDP + H(+)</text>
        <dbReference type="Rhea" id="RHEA:23380"/>
        <dbReference type="Rhea" id="RHEA-COMP:19507"/>
        <dbReference type="Rhea" id="RHEA-COMP:19510"/>
        <dbReference type="ChEBI" id="CHEBI:15378"/>
        <dbReference type="ChEBI" id="CHEBI:57269"/>
        <dbReference type="ChEBI" id="CHEBI:57705"/>
        <dbReference type="ChEBI" id="CHEBI:58223"/>
        <dbReference type="ChEBI" id="CHEBI:58427"/>
        <dbReference type="EC" id="2.4.1.141"/>
    </reaction>
</comment>
<dbReference type="Proteomes" id="UP000289323">
    <property type="component" value="Unassembled WGS sequence"/>
</dbReference>
<evidence type="ECO:0000256" key="3">
    <source>
        <dbReference type="ARBA" id="ARBA00017468"/>
    </source>
</evidence>
<dbReference type="Pfam" id="PF04101">
    <property type="entry name" value="Glyco_tran_28_C"/>
    <property type="match status" value="1"/>
</dbReference>
<dbReference type="AlphaFoldDB" id="A0A446BVM4"/>
<dbReference type="EMBL" id="OUUZ01000018">
    <property type="protein sequence ID" value="SPQ26596.1"/>
    <property type="molecule type" value="Genomic_DNA"/>
</dbReference>
<dbReference type="EC" id="2.4.1.141" evidence="2 7"/>
<dbReference type="InterPro" id="IPR052474">
    <property type="entry name" value="UDP-GlcNAc_transferase"/>
</dbReference>
<comment type="function">
    <text evidence="4 7">Involved in protein N-glycosylation. Essential for the second step of the dolichol-linked oligosaccharide pathway.</text>
</comment>
<protein>
    <recommendedName>
        <fullName evidence="3 7">UDP-N-acetylglucosamine transferase subunit ALG13</fullName>
        <ecNumber evidence="2 7">2.4.1.141</ecNumber>
    </recommendedName>
    <alternativeName>
        <fullName evidence="5 7">Asparagine-linked glycosylation protein 13</fullName>
    </alternativeName>
</protein>
<comment type="subcellular location">
    <subcellularLocation>
        <location evidence="7">Endoplasmic reticulum</location>
    </subcellularLocation>
</comment>
<evidence type="ECO:0000313" key="9">
    <source>
        <dbReference type="EMBL" id="SPQ26596.1"/>
    </source>
</evidence>
<dbReference type="InterPro" id="IPR007235">
    <property type="entry name" value="Glyco_trans_28_C"/>
</dbReference>
<dbReference type="GO" id="GO:0006488">
    <property type="term" value="P:dolichol-linked oligosaccharide biosynthetic process"/>
    <property type="evidence" value="ECO:0007669"/>
    <property type="project" value="TreeGrafter"/>
</dbReference>
<evidence type="ECO:0000256" key="6">
    <source>
        <dbReference type="ARBA" id="ARBA00048184"/>
    </source>
</evidence>
<evidence type="ECO:0000256" key="4">
    <source>
        <dbReference type="ARBA" id="ARBA00024804"/>
    </source>
</evidence>
<accession>A0A446BVM4</accession>
<evidence type="ECO:0000256" key="7">
    <source>
        <dbReference type="RuleBase" id="RU362128"/>
    </source>
</evidence>
<evidence type="ECO:0000256" key="5">
    <source>
        <dbReference type="ARBA" id="ARBA00032061"/>
    </source>
</evidence>
<dbReference type="Gene3D" id="3.40.50.2000">
    <property type="entry name" value="Glycogen Phosphorylase B"/>
    <property type="match status" value="1"/>
</dbReference>
<evidence type="ECO:0000256" key="1">
    <source>
        <dbReference type="ARBA" id="ARBA00011198"/>
    </source>
</evidence>
<dbReference type="PANTHER" id="PTHR47043:SF1">
    <property type="entry name" value="UDP-N-ACETYLGLUCOSAMINE TRANSFERASE SUBUNIT ALG13"/>
    <property type="match status" value="1"/>
</dbReference>